<comment type="caution">
    <text evidence="2">The sequence shown here is derived from an EMBL/GenBank/DDBJ whole genome shotgun (WGS) entry which is preliminary data.</text>
</comment>
<dbReference type="Pfam" id="PF03004">
    <property type="entry name" value="Transposase_24"/>
    <property type="match status" value="1"/>
</dbReference>
<evidence type="ECO:0000313" key="3">
    <source>
        <dbReference type="Proteomes" id="UP001632038"/>
    </source>
</evidence>
<organism evidence="2 3">
    <name type="scientific">Castilleja foliolosa</name>
    <dbReference type="NCBI Taxonomy" id="1961234"/>
    <lineage>
        <taxon>Eukaryota</taxon>
        <taxon>Viridiplantae</taxon>
        <taxon>Streptophyta</taxon>
        <taxon>Embryophyta</taxon>
        <taxon>Tracheophyta</taxon>
        <taxon>Spermatophyta</taxon>
        <taxon>Magnoliopsida</taxon>
        <taxon>eudicotyledons</taxon>
        <taxon>Gunneridae</taxon>
        <taxon>Pentapetalae</taxon>
        <taxon>asterids</taxon>
        <taxon>lamiids</taxon>
        <taxon>Lamiales</taxon>
        <taxon>Orobanchaceae</taxon>
        <taxon>Pedicularideae</taxon>
        <taxon>Castillejinae</taxon>
        <taxon>Castilleja</taxon>
    </lineage>
</organism>
<proteinExistence type="predicted"/>
<name>A0ABD3D0R5_9LAMI</name>
<reference evidence="3" key="1">
    <citation type="journal article" date="2024" name="IScience">
        <title>Strigolactones Initiate the Formation of Haustorium-like Structures in Castilleja.</title>
        <authorList>
            <person name="Buerger M."/>
            <person name="Peterson D."/>
            <person name="Chory J."/>
        </authorList>
    </citation>
    <scope>NUCLEOTIDE SEQUENCE [LARGE SCALE GENOMIC DNA]</scope>
</reference>
<dbReference type="EMBL" id="JAVIJP010000027">
    <property type="protein sequence ID" value="KAL3635583.1"/>
    <property type="molecule type" value="Genomic_DNA"/>
</dbReference>
<gene>
    <name evidence="2" type="ORF">CASFOL_020130</name>
</gene>
<sequence>MLLHMHTRKDGTSIDEQAMIIAPSQLGPFRWTCGLYCFYEESCNSLQRYDYQIQESVSRKPECVSDATWEKWLAFWSRPAVMDKSEKASQNRKSEKAGPGTGSSRHSGGSRSAYAHALALENEIGRDAYNCMLHMHTRKDGTFIDEQARIIVAVVEERVRAAREAAGDGDIDMTEIYCQVVPVVKQRLCLWNRVKSC</sequence>
<accession>A0ABD3D0R5</accession>
<feature type="region of interest" description="Disordered" evidence="1">
    <location>
        <begin position="84"/>
        <end position="110"/>
    </location>
</feature>
<keyword evidence="3" id="KW-1185">Reference proteome</keyword>
<evidence type="ECO:0000313" key="2">
    <source>
        <dbReference type="EMBL" id="KAL3635583.1"/>
    </source>
</evidence>
<feature type="compositionally biased region" description="Basic and acidic residues" evidence="1">
    <location>
        <begin position="84"/>
        <end position="96"/>
    </location>
</feature>
<dbReference type="InterPro" id="IPR004252">
    <property type="entry name" value="Probable_transposase_24"/>
</dbReference>
<evidence type="ECO:0000256" key="1">
    <source>
        <dbReference type="SAM" id="MobiDB-lite"/>
    </source>
</evidence>
<dbReference type="Proteomes" id="UP001632038">
    <property type="component" value="Unassembled WGS sequence"/>
</dbReference>
<protein>
    <submittedName>
        <fullName evidence="2">Uncharacterized protein</fullName>
    </submittedName>
</protein>
<dbReference type="AlphaFoldDB" id="A0ABD3D0R5"/>